<organism evidence="1 2">
    <name type="scientific">Nonomuraea turkmeniaca</name>
    <dbReference type="NCBI Taxonomy" id="103838"/>
    <lineage>
        <taxon>Bacteria</taxon>
        <taxon>Bacillati</taxon>
        <taxon>Actinomycetota</taxon>
        <taxon>Actinomycetes</taxon>
        <taxon>Streptosporangiales</taxon>
        <taxon>Streptosporangiaceae</taxon>
        <taxon>Nonomuraea</taxon>
    </lineage>
</organism>
<dbReference type="InterPro" id="IPR046267">
    <property type="entry name" value="DUF6300"/>
</dbReference>
<dbReference type="RefSeq" id="WP_138664607.1">
    <property type="nucleotide sequence ID" value="NZ_VCKY01000007.1"/>
</dbReference>
<dbReference type="EMBL" id="VCKY01000007">
    <property type="protein sequence ID" value="TMR24802.1"/>
    <property type="molecule type" value="Genomic_DNA"/>
</dbReference>
<dbReference type="Pfam" id="PF19817">
    <property type="entry name" value="DUF6300"/>
    <property type="match status" value="1"/>
</dbReference>
<gene>
    <name evidence="1" type="ORF">ETD86_03465</name>
</gene>
<evidence type="ECO:0000313" key="2">
    <source>
        <dbReference type="Proteomes" id="UP000309128"/>
    </source>
</evidence>
<proteinExistence type="predicted"/>
<evidence type="ECO:0000313" key="1">
    <source>
        <dbReference type="EMBL" id="TMR24802.1"/>
    </source>
</evidence>
<dbReference type="Proteomes" id="UP000309128">
    <property type="component" value="Unassembled WGS sequence"/>
</dbReference>
<protein>
    <submittedName>
        <fullName evidence="1">Uncharacterized protein</fullName>
    </submittedName>
</protein>
<dbReference type="OrthoDB" id="3538861at2"/>
<dbReference type="AlphaFoldDB" id="A0A5S4FVZ7"/>
<keyword evidence="2" id="KW-1185">Reference proteome</keyword>
<comment type="caution">
    <text evidence="1">The sequence shown here is derived from an EMBL/GenBank/DDBJ whole genome shotgun (WGS) entry which is preliminary data.</text>
</comment>
<sequence length="115" mass="12878">MSKRQIDVITTDESPICPRCGKEALLLARMPHGWVNASGELVDGRSDVVLCADCDADAPHAAPLITWFHVHGRVERDNSEEFVNLLVVWTEGMSVPPLDERRLETEVELWRSGNL</sequence>
<accession>A0A5S4FVZ7</accession>
<name>A0A5S4FVZ7_9ACTN</name>
<reference evidence="1 2" key="1">
    <citation type="submission" date="2019-05" db="EMBL/GenBank/DDBJ databases">
        <title>Draft genome sequence of Nonomuraea turkmeniaca DSM 43926.</title>
        <authorList>
            <person name="Saricaoglu S."/>
            <person name="Isik K."/>
        </authorList>
    </citation>
    <scope>NUCLEOTIDE SEQUENCE [LARGE SCALE GENOMIC DNA]</scope>
    <source>
        <strain evidence="1 2">DSM 43926</strain>
    </source>
</reference>